<dbReference type="EMBL" id="AM167904">
    <property type="protein sequence ID" value="CAJ47927.1"/>
    <property type="molecule type" value="Genomic_DNA"/>
</dbReference>
<name>Q2KZS1_BORA1</name>
<dbReference type="PANTHER" id="PTHR37850">
    <property type="entry name" value="STRU PROTEIN"/>
    <property type="match status" value="1"/>
</dbReference>
<gene>
    <name evidence="2" type="ordered locus">BAV0322</name>
</gene>
<dbReference type="HOGENOM" id="CLU_046102_0_0_4"/>
<dbReference type="CDD" id="cd11616">
    <property type="entry name" value="SAF_DH_OX_like"/>
    <property type="match status" value="1"/>
</dbReference>
<protein>
    <recommendedName>
        <fullName evidence="1">SAF domain-containing protein</fullName>
    </recommendedName>
</protein>
<dbReference type="InterPro" id="IPR013974">
    <property type="entry name" value="SAF"/>
</dbReference>
<accession>Q2KZS1</accession>
<dbReference type="Pfam" id="PF21135">
    <property type="entry name" value="DRL_cat"/>
    <property type="match status" value="1"/>
</dbReference>
<evidence type="ECO:0000313" key="3">
    <source>
        <dbReference type="Proteomes" id="UP000001977"/>
    </source>
</evidence>
<dbReference type="STRING" id="360910.BAV0322"/>
<dbReference type="GeneID" id="92936428"/>
<dbReference type="RefSeq" id="WP_012416024.1">
    <property type="nucleotide sequence ID" value="NC_010645.1"/>
</dbReference>
<dbReference type="OrthoDB" id="9777844at2"/>
<dbReference type="AlphaFoldDB" id="Q2KZS1"/>
<dbReference type="SUPFAM" id="SSF51735">
    <property type="entry name" value="NAD(P)-binding Rossmann-fold domains"/>
    <property type="match status" value="1"/>
</dbReference>
<keyword evidence="3" id="KW-1185">Reference proteome</keyword>
<reference evidence="2 3" key="1">
    <citation type="journal article" date="2006" name="J. Bacteriol.">
        <title>Comparison of the genome sequence of the poultry pathogen Bordetella avium with those of B. bronchiseptica, B. pertussis, and B. parapertussis reveals extensive diversity in surface structures associated with host interaction.</title>
        <authorList>
            <person name="Sebaihia M."/>
            <person name="Preston A."/>
            <person name="Maskell D.J."/>
            <person name="Kuzmiak H."/>
            <person name="Connell T.D."/>
            <person name="King N.D."/>
            <person name="Orndorff P.E."/>
            <person name="Miyamoto D.M."/>
            <person name="Thomson N.R."/>
            <person name="Harris D."/>
            <person name="Goble A."/>
            <person name="Lord A."/>
            <person name="Murphy L."/>
            <person name="Quail M.A."/>
            <person name="Rutter S."/>
            <person name="Squares R."/>
            <person name="Squares S."/>
            <person name="Woodward J."/>
            <person name="Parkhill J."/>
            <person name="Temple L.M."/>
        </authorList>
    </citation>
    <scope>NUCLEOTIDE SEQUENCE [LARGE SCALE GENOMIC DNA]</scope>
    <source>
        <strain evidence="2 3">197N</strain>
    </source>
</reference>
<evidence type="ECO:0000259" key="1">
    <source>
        <dbReference type="SMART" id="SM00858"/>
    </source>
</evidence>
<dbReference type="Gene3D" id="3.40.50.720">
    <property type="entry name" value="NAD(P)-binding Rossmann-like Domain"/>
    <property type="match status" value="1"/>
</dbReference>
<dbReference type="eggNOG" id="COG4091">
    <property type="taxonomic scope" value="Bacteria"/>
</dbReference>
<dbReference type="InterPro" id="IPR036291">
    <property type="entry name" value="NAD(P)-bd_dom_sf"/>
</dbReference>
<dbReference type="SMART" id="SM00858">
    <property type="entry name" value="SAF"/>
    <property type="match status" value="1"/>
</dbReference>
<dbReference type="KEGG" id="bav:BAV0322"/>
<dbReference type="PANTHER" id="PTHR37850:SF3">
    <property type="entry name" value="BLR7815 PROTEIN"/>
    <property type="match status" value="1"/>
</dbReference>
<organism evidence="2 3">
    <name type="scientific">Bordetella avium (strain 197N)</name>
    <dbReference type="NCBI Taxonomy" id="360910"/>
    <lineage>
        <taxon>Bacteria</taxon>
        <taxon>Pseudomonadati</taxon>
        <taxon>Pseudomonadota</taxon>
        <taxon>Betaproteobacteria</taxon>
        <taxon>Burkholderiales</taxon>
        <taxon>Alcaligenaceae</taxon>
        <taxon>Bordetella</taxon>
    </lineage>
</organism>
<proteinExistence type="predicted"/>
<dbReference type="Proteomes" id="UP000001977">
    <property type="component" value="Chromosome"/>
</dbReference>
<feature type="domain" description="SAF" evidence="1">
    <location>
        <begin position="361"/>
        <end position="426"/>
    </location>
</feature>
<dbReference type="InterPro" id="IPR048423">
    <property type="entry name" value="DRL_cat"/>
</dbReference>
<sequence>MNLHRLLKQRETDNKPLRLALIGIGKFSAMLLSQAQRTPGIRLIAVADRDASRARSALTRCGWPAQTLGASTIHEALKHGKVFCCDDPLQVIADPDVEIVIDASTLAAEGIAHTLWCCEYRKDIIMVNLAADALAGPLLARRAREAGIVYSLAYGDQPALICEMVDWARACGFEIMAAGKGTKYLPEFHTSTPDTVWPYYGFTDEMVAAGDFDARLFNSFLDGTKSALEMASVANATGLTPAPQGLFYPPCGVDDLARVLRPREHGGILHHRGQVEVVSSLERDGRSVFRDLRWGVFVTLAADSDFVRSSFRDFGLVTDPSGNYAAMYRPYHLMGMELGMSVASIGLRREPTGMPTAWHADVIATAKRDMAAGEVLDGAGGYSVYGRLVPARISTDDAYLPIGLAEGAVLKHAVRQSQPIRTLDVSYDEETLAARLRREMEQAFA</sequence>
<evidence type="ECO:0000313" key="2">
    <source>
        <dbReference type="EMBL" id="CAJ47927.1"/>
    </source>
</evidence>
<dbReference type="Pfam" id="PF08666">
    <property type="entry name" value="SAF"/>
    <property type="match status" value="1"/>
</dbReference>